<evidence type="ECO:0000259" key="5">
    <source>
        <dbReference type="PROSITE" id="PS50865"/>
    </source>
</evidence>
<dbReference type="STRING" id="87229.A0A4Z1KDA7"/>
<evidence type="ECO:0000313" key="7">
    <source>
        <dbReference type="Proteomes" id="UP000297280"/>
    </source>
</evidence>
<keyword evidence="7" id="KW-1185">Reference proteome</keyword>
<evidence type="ECO:0000256" key="3">
    <source>
        <dbReference type="ARBA" id="ARBA00022833"/>
    </source>
</evidence>
<accession>A0A4Z1KDA7</accession>
<keyword evidence="3" id="KW-0862">Zinc</keyword>
<proteinExistence type="predicted"/>
<evidence type="ECO:0000256" key="2">
    <source>
        <dbReference type="ARBA" id="ARBA00022771"/>
    </source>
</evidence>
<evidence type="ECO:0000256" key="4">
    <source>
        <dbReference type="PROSITE-ProRule" id="PRU00134"/>
    </source>
</evidence>
<evidence type="ECO:0000256" key="1">
    <source>
        <dbReference type="ARBA" id="ARBA00022723"/>
    </source>
</evidence>
<dbReference type="PROSITE" id="PS01360">
    <property type="entry name" value="ZF_MYND_1"/>
    <property type="match status" value="1"/>
</dbReference>
<organism evidence="6 7">
    <name type="scientific">Botrytis porri</name>
    <dbReference type="NCBI Taxonomy" id="87229"/>
    <lineage>
        <taxon>Eukaryota</taxon>
        <taxon>Fungi</taxon>
        <taxon>Dikarya</taxon>
        <taxon>Ascomycota</taxon>
        <taxon>Pezizomycotina</taxon>
        <taxon>Leotiomycetes</taxon>
        <taxon>Helotiales</taxon>
        <taxon>Sclerotiniaceae</taxon>
        <taxon>Botrytis</taxon>
    </lineage>
</organism>
<evidence type="ECO:0000313" key="6">
    <source>
        <dbReference type="EMBL" id="TGO84113.1"/>
    </source>
</evidence>
<dbReference type="Pfam" id="PF01753">
    <property type="entry name" value="zf-MYND"/>
    <property type="match status" value="1"/>
</dbReference>
<protein>
    <recommendedName>
        <fullName evidence="5">MYND-type domain-containing protein</fullName>
    </recommendedName>
</protein>
<dbReference type="Gene3D" id="6.10.140.2220">
    <property type="match status" value="1"/>
</dbReference>
<keyword evidence="2 4" id="KW-0863">Zinc-finger</keyword>
<comment type="caution">
    <text evidence="6">The sequence shown here is derived from an EMBL/GenBank/DDBJ whole genome shotgun (WGS) entry which is preliminary data.</text>
</comment>
<reference evidence="6 7" key="1">
    <citation type="submission" date="2017-12" db="EMBL/GenBank/DDBJ databases">
        <title>Comparative genomics of Botrytis spp.</title>
        <authorList>
            <person name="Valero-Jimenez C.A."/>
            <person name="Tapia P."/>
            <person name="Veloso J."/>
            <person name="Silva-Moreno E."/>
            <person name="Staats M."/>
            <person name="Valdes J.H."/>
            <person name="Van Kan J.A.L."/>
        </authorList>
    </citation>
    <scope>NUCLEOTIDE SEQUENCE [LARGE SCALE GENOMIC DNA]</scope>
    <source>
        <strain evidence="6 7">MUCL3349</strain>
    </source>
</reference>
<feature type="domain" description="MYND-type" evidence="5">
    <location>
        <begin position="199"/>
        <end position="243"/>
    </location>
</feature>
<name>A0A4Z1KDA7_9HELO</name>
<dbReference type="SUPFAM" id="SSF144232">
    <property type="entry name" value="HIT/MYND zinc finger-like"/>
    <property type="match status" value="1"/>
</dbReference>
<keyword evidence="1" id="KW-0479">Metal-binding</keyword>
<sequence length="473" mass="54925">MIPGVNHFATATTTTIWQNHDTSMGFKELRRASPCSSLRQLYIESQRGNCGDRYTPTLRRVKSFYNPPKDFALVFAMSFLNHKDSMVEVKIDTSNFVITVEVPLRIHNPYQSVPMGKILEREELECPECGREFMGDVSFLTQEYRTLRDFDLAEDGQYTTMYRNVASALAEKEMQHQSNFGETMDDITGEDRLDEGVSEKRCSRSGCPHRIKKDGFNCKECQSQIYCSNVCAERHWPEHKLTCECLNYVLSIDMYPQRYYNYRHGRIMSCPARATFEDLYQALSLSLPCLRPIYHFSIFDMGQIKRSISSLPLPDKIITEPKPDYSVLDRRPDLRPLQEDSRRTSLIDIFCEYPYEQSQKVIHYTSRDPRTQKAWQYMILFMERAPISPFLIIWSGASRCIEDYGKGQNCVTLRLAYEASEPTEEQRKLLSWYELIEDSKASGERINQALSRIRISTRPSNTHSSHNEAEGFS</sequence>
<dbReference type="InterPro" id="IPR002893">
    <property type="entry name" value="Znf_MYND"/>
</dbReference>
<dbReference type="Proteomes" id="UP000297280">
    <property type="component" value="Unassembled WGS sequence"/>
</dbReference>
<dbReference type="AlphaFoldDB" id="A0A4Z1KDA7"/>
<gene>
    <name evidence="6" type="ORF">BPOR_0547g00020</name>
</gene>
<dbReference type="PROSITE" id="PS50865">
    <property type="entry name" value="ZF_MYND_2"/>
    <property type="match status" value="1"/>
</dbReference>
<dbReference type="GO" id="GO:0008270">
    <property type="term" value="F:zinc ion binding"/>
    <property type="evidence" value="ECO:0007669"/>
    <property type="project" value="UniProtKB-KW"/>
</dbReference>
<dbReference type="EMBL" id="PQXO01000546">
    <property type="protein sequence ID" value="TGO84113.1"/>
    <property type="molecule type" value="Genomic_DNA"/>
</dbReference>